<dbReference type="Proteomes" id="UP001054945">
    <property type="component" value="Unassembled WGS sequence"/>
</dbReference>
<comment type="caution">
    <text evidence="1">The sequence shown here is derived from an EMBL/GenBank/DDBJ whole genome shotgun (WGS) entry which is preliminary data.</text>
</comment>
<evidence type="ECO:0000313" key="1">
    <source>
        <dbReference type="EMBL" id="GIY47473.1"/>
    </source>
</evidence>
<name>A0AAV4TLM2_CAEEX</name>
<sequence>MGGEWGDSPTPTVASFTVGGRQNCHIGAEPISSTSDVSFLFFRAHCICPANKLFDRLMREKFMSARISGSRYPRYNVAKEIAMGGTERQKKKVTRHSRVLTQHYVQLTWTLFCGRGGEGIISNPMLSLQIYFSTTVIISP</sequence>
<dbReference type="EMBL" id="BPLR01011583">
    <property type="protein sequence ID" value="GIY47473.1"/>
    <property type="molecule type" value="Genomic_DNA"/>
</dbReference>
<proteinExistence type="predicted"/>
<protein>
    <submittedName>
        <fullName evidence="1">Uncharacterized protein</fullName>
    </submittedName>
</protein>
<gene>
    <name evidence="1" type="ORF">CEXT_339411</name>
</gene>
<reference evidence="1 2" key="1">
    <citation type="submission" date="2021-06" db="EMBL/GenBank/DDBJ databases">
        <title>Caerostris extrusa draft genome.</title>
        <authorList>
            <person name="Kono N."/>
            <person name="Arakawa K."/>
        </authorList>
    </citation>
    <scope>NUCLEOTIDE SEQUENCE [LARGE SCALE GENOMIC DNA]</scope>
</reference>
<dbReference type="AlphaFoldDB" id="A0AAV4TLM2"/>
<evidence type="ECO:0000313" key="2">
    <source>
        <dbReference type="Proteomes" id="UP001054945"/>
    </source>
</evidence>
<organism evidence="1 2">
    <name type="scientific">Caerostris extrusa</name>
    <name type="common">Bark spider</name>
    <name type="synonym">Caerostris bankana</name>
    <dbReference type="NCBI Taxonomy" id="172846"/>
    <lineage>
        <taxon>Eukaryota</taxon>
        <taxon>Metazoa</taxon>
        <taxon>Ecdysozoa</taxon>
        <taxon>Arthropoda</taxon>
        <taxon>Chelicerata</taxon>
        <taxon>Arachnida</taxon>
        <taxon>Araneae</taxon>
        <taxon>Araneomorphae</taxon>
        <taxon>Entelegynae</taxon>
        <taxon>Araneoidea</taxon>
        <taxon>Araneidae</taxon>
        <taxon>Caerostris</taxon>
    </lineage>
</organism>
<accession>A0AAV4TLM2</accession>
<keyword evidence="2" id="KW-1185">Reference proteome</keyword>